<protein>
    <submittedName>
        <fullName evidence="8">Complement C1q subcomponent subunit C-like</fullName>
    </submittedName>
</protein>
<feature type="region of interest" description="Disordered" evidence="4">
    <location>
        <begin position="107"/>
        <end position="135"/>
    </location>
</feature>
<dbReference type="KEGG" id="aplc:110983116"/>
<dbReference type="GO" id="GO:0005581">
    <property type="term" value="C:collagen trimer"/>
    <property type="evidence" value="ECO:0007669"/>
    <property type="project" value="UniProtKB-KW"/>
</dbReference>
<dbReference type="OrthoDB" id="10070467at2759"/>
<dbReference type="InterPro" id="IPR050392">
    <property type="entry name" value="Collagen/C1q_domain"/>
</dbReference>
<dbReference type="PROSITE" id="PS50871">
    <property type="entry name" value="C1Q"/>
    <property type="match status" value="1"/>
</dbReference>
<evidence type="ECO:0000256" key="2">
    <source>
        <dbReference type="ARBA" id="ARBA00022525"/>
    </source>
</evidence>
<dbReference type="SUPFAM" id="SSF49842">
    <property type="entry name" value="TNF-like"/>
    <property type="match status" value="1"/>
</dbReference>
<evidence type="ECO:0000256" key="1">
    <source>
        <dbReference type="ARBA" id="ARBA00004613"/>
    </source>
</evidence>
<evidence type="ECO:0000259" key="6">
    <source>
        <dbReference type="PROSITE" id="PS50871"/>
    </source>
</evidence>
<keyword evidence="7" id="KW-1185">Reference proteome</keyword>
<reference evidence="8" key="1">
    <citation type="submission" date="2025-08" db="UniProtKB">
        <authorList>
            <consortium name="RefSeq"/>
        </authorList>
    </citation>
    <scope>IDENTIFICATION</scope>
</reference>
<dbReference type="InterPro" id="IPR008983">
    <property type="entry name" value="Tumour_necrosis_fac-like_dom"/>
</dbReference>
<dbReference type="Proteomes" id="UP000694845">
    <property type="component" value="Unplaced"/>
</dbReference>
<dbReference type="AlphaFoldDB" id="A0A8B7YWS8"/>
<keyword evidence="3 5" id="KW-0732">Signal</keyword>
<feature type="chain" id="PRO_5034859081" evidence="5">
    <location>
        <begin position="24"/>
        <end position="269"/>
    </location>
</feature>
<dbReference type="InterPro" id="IPR001073">
    <property type="entry name" value="C1q_dom"/>
</dbReference>
<dbReference type="Pfam" id="PF01391">
    <property type="entry name" value="Collagen"/>
    <property type="match status" value="1"/>
</dbReference>
<dbReference type="SMART" id="SM00110">
    <property type="entry name" value="C1Q"/>
    <property type="match status" value="1"/>
</dbReference>
<feature type="domain" description="C1q" evidence="6">
    <location>
        <begin position="135"/>
        <end position="269"/>
    </location>
</feature>
<accession>A0A8B7YWS8</accession>
<evidence type="ECO:0000256" key="3">
    <source>
        <dbReference type="ARBA" id="ARBA00022729"/>
    </source>
</evidence>
<dbReference type="PANTHER" id="PTHR15427">
    <property type="entry name" value="EMILIN ELASTIN MICROFIBRIL INTERFACE-LOCATED PROTEIN ELASTIN MICROFIBRIL INTERFACER"/>
    <property type="match status" value="1"/>
</dbReference>
<evidence type="ECO:0000256" key="4">
    <source>
        <dbReference type="SAM" id="MobiDB-lite"/>
    </source>
</evidence>
<proteinExistence type="predicted"/>
<dbReference type="GeneID" id="110983116"/>
<comment type="subcellular location">
    <subcellularLocation>
        <location evidence="1">Secreted</location>
    </subcellularLocation>
</comment>
<gene>
    <name evidence="8" type="primary">LOC110983116</name>
</gene>
<dbReference type="Pfam" id="PF00386">
    <property type="entry name" value="C1q"/>
    <property type="match status" value="1"/>
</dbReference>
<organism evidence="7 8">
    <name type="scientific">Acanthaster planci</name>
    <name type="common">Crown-of-thorns starfish</name>
    <dbReference type="NCBI Taxonomy" id="133434"/>
    <lineage>
        <taxon>Eukaryota</taxon>
        <taxon>Metazoa</taxon>
        <taxon>Echinodermata</taxon>
        <taxon>Eleutherozoa</taxon>
        <taxon>Asterozoa</taxon>
        <taxon>Asteroidea</taxon>
        <taxon>Valvatacea</taxon>
        <taxon>Valvatida</taxon>
        <taxon>Acanthasteridae</taxon>
        <taxon>Acanthaster</taxon>
    </lineage>
</organism>
<dbReference type="InterPro" id="IPR008160">
    <property type="entry name" value="Collagen"/>
</dbReference>
<evidence type="ECO:0000313" key="8">
    <source>
        <dbReference type="RefSeq" id="XP_022097774.1"/>
    </source>
</evidence>
<dbReference type="Gene3D" id="2.60.120.40">
    <property type="match status" value="1"/>
</dbReference>
<evidence type="ECO:0000256" key="5">
    <source>
        <dbReference type="SAM" id="SignalP"/>
    </source>
</evidence>
<evidence type="ECO:0000313" key="7">
    <source>
        <dbReference type="Proteomes" id="UP000694845"/>
    </source>
</evidence>
<feature type="signal peptide" evidence="5">
    <location>
        <begin position="1"/>
        <end position="23"/>
    </location>
</feature>
<keyword evidence="2" id="KW-0964">Secreted</keyword>
<dbReference type="PRINTS" id="PR00007">
    <property type="entry name" value="COMPLEMNTC1Q"/>
</dbReference>
<dbReference type="OMA" id="SEPYLYA"/>
<dbReference type="PANTHER" id="PTHR15427:SF33">
    <property type="entry name" value="COLLAGEN IV NC1 DOMAIN-CONTAINING PROTEIN"/>
    <property type="match status" value="1"/>
</dbReference>
<sequence>MQFCFTITLLIVTLLGNTIKLQATITGPAPAGGYGPGSPLCPICYQGPAGTPGNPGPQGIQGQVGPAGVKGDVGVKGQKGEIGPTGAVGNTGPKGDNGIGLPGNVGPRGPPGLDGATGEVGVKGQKGEPGETPDNSAYRVAFTVTRTSDSDTSDSQDTRLPFELAKTLLPGTIFDLTTGTFTCNVPGTYVFTFSVGKYYLDDLYVHLRKNGDRVVSAISTDSQIDELVSGSAVLILQRADSVYLSIQGKAVSWSNYPYTSFSGFLLYPD</sequence>
<name>A0A8B7YWS8_ACAPL</name>
<dbReference type="RefSeq" id="XP_022097774.1">
    <property type="nucleotide sequence ID" value="XM_022242082.1"/>
</dbReference>